<dbReference type="GO" id="GO:0032040">
    <property type="term" value="C:small-subunit processome"/>
    <property type="evidence" value="ECO:0007669"/>
    <property type="project" value="TreeGrafter"/>
</dbReference>
<dbReference type="EMBL" id="MCGE01000005">
    <property type="protein sequence ID" value="ORZ21061.1"/>
    <property type="molecule type" value="Genomic_DNA"/>
</dbReference>
<dbReference type="InterPro" id="IPR052575">
    <property type="entry name" value="SSU_processome_comp_20"/>
</dbReference>
<evidence type="ECO:0000259" key="2">
    <source>
        <dbReference type="Pfam" id="PF07539"/>
    </source>
</evidence>
<dbReference type="STRING" id="90262.A0A1X2IRB2"/>
<dbReference type="Proteomes" id="UP000193560">
    <property type="component" value="Unassembled WGS sequence"/>
</dbReference>
<gene>
    <name evidence="3" type="ORF">BCR42DRAFT_488196</name>
</gene>
<protein>
    <submittedName>
        <fullName evidence="3">Down-regulated in metastasis-domain-containing protein</fullName>
    </submittedName>
</protein>
<keyword evidence="4" id="KW-1185">Reference proteome</keyword>
<dbReference type="PANTHER" id="PTHR17695:SF11">
    <property type="entry name" value="SMALL SUBUNIT PROCESSOME COMPONENT 20 HOMOLOG"/>
    <property type="match status" value="1"/>
</dbReference>
<reference evidence="3 4" key="1">
    <citation type="submission" date="2016-07" db="EMBL/GenBank/DDBJ databases">
        <title>Pervasive Adenine N6-methylation of Active Genes in Fungi.</title>
        <authorList>
            <consortium name="DOE Joint Genome Institute"/>
            <person name="Mondo S.J."/>
            <person name="Dannebaum R.O."/>
            <person name="Kuo R.C."/>
            <person name="Labutti K."/>
            <person name="Haridas S."/>
            <person name="Kuo A."/>
            <person name="Salamov A."/>
            <person name="Ahrendt S.R."/>
            <person name="Lipzen A."/>
            <person name="Sullivan W."/>
            <person name="Andreopoulos W.B."/>
            <person name="Clum A."/>
            <person name="Lindquist E."/>
            <person name="Daum C."/>
            <person name="Ramamoorthy G.K."/>
            <person name="Gryganskyi A."/>
            <person name="Culley D."/>
            <person name="Magnuson J.K."/>
            <person name="James T.Y."/>
            <person name="O'Malley M.A."/>
            <person name="Stajich J.E."/>
            <person name="Spatafora J.W."/>
            <person name="Visel A."/>
            <person name="Grigoriev I.V."/>
        </authorList>
    </citation>
    <scope>NUCLEOTIDE SEQUENCE [LARGE SCALE GENOMIC DNA]</scope>
    <source>
        <strain evidence="3 4">NRRL 1336</strain>
    </source>
</reference>
<name>A0A1X2IRB2_9FUNG</name>
<sequence>MLDNKDASDLNLGQGANRFKPEIQPYCKTLPSILHTRTRSWILLKSIVIVTVWLLMVYWILLQNWLRTLKVNSTILSQDAQVHATTGLSSRRQVTRGLRLFDEENSWPRFEKVSATHLDALHKDHLFNTLKVYLCYFESMKYIAQQNNIIATSSYLSTTYGPDRECNLEDIDSQLELKEPKEKHLLTDISTLSMMATVRKASRIEDFKPIISRVQEIAKLIFTSRRRVFCKDMYKETLRTVTGILCFGNLDVVVGGGRLILESIIAFNEPSVVYGFFVGLSQLEWSSFTQVSLPYITRYVSQHFTDYPQETIFFLSQLNSSNSLTVPSGTLMSSVTADGLLRFPATKKKRLCRMIGIKQDLLNNTDIEKNGNEIPSGIAVVGSILTILPILDVSDDLLFDSVLALFGSLSGYLSKSNQSNVVSTSFIMAHKNFTLVSLLGLSIESLVALVKKKPIYMEKLYGKHDVIIKLLNDHSQNEVIVKGLLTINFKPLWEDARKILKTFADTSRELYWTLCFAELAKFEDERLFVPRLSKSPMVKQPKLALYLLNANIYQIHRCRKLCNVYYGRTICNQRQSSLCQDLWIGKTPMDFWHYYNMILQNIDGNPTIVNSNIKPYSDNLRNLLDDTKFRDELSTFIQNHEQNLIDPAHRDGLMPIVMRLLFGRLVERRSKGSKHVKKLRRKAILGAVSCCKQNEMKTFIDLALEPFQSLLNVPGETLDDEGRVTSFEFVDQGSEIILNSMATTKWIGECVRGYDQAIGI</sequence>
<dbReference type="PANTHER" id="PTHR17695">
    <property type="entry name" value="SMALL SUBUNIT PROCESSOME COMPONENT 20 HOMOLOG"/>
    <property type="match status" value="1"/>
</dbReference>
<keyword evidence="1" id="KW-0812">Transmembrane</keyword>
<dbReference type="AlphaFoldDB" id="A0A1X2IRB2"/>
<dbReference type="GO" id="GO:0030686">
    <property type="term" value="C:90S preribosome"/>
    <property type="evidence" value="ECO:0007669"/>
    <property type="project" value="TreeGrafter"/>
</dbReference>
<dbReference type="InterPro" id="IPR011430">
    <property type="entry name" value="UTP20_N"/>
</dbReference>
<feature type="transmembrane region" description="Helical" evidence="1">
    <location>
        <begin position="41"/>
        <end position="61"/>
    </location>
</feature>
<evidence type="ECO:0000313" key="3">
    <source>
        <dbReference type="EMBL" id="ORZ21061.1"/>
    </source>
</evidence>
<accession>A0A1X2IRB2</accession>
<evidence type="ECO:0000313" key="4">
    <source>
        <dbReference type="Proteomes" id="UP000193560"/>
    </source>
</evidence>
<evidence type="ECO:0000256" key="1">
    <source>
        <dbReference type="SAM" id="Phobius"/>
    </source>
</evidence>
<keyword evidence="1" id="KW-1133">Transmembrane helix</keyword>
<dbReference type="OrthoDB" id="360653at2759"/>
<comment type="caution">
    <text evidence="3">The sequence shown here is derived from an EMBL/GenBank/DDBJ whole genome shotgun (WGS) entry which is preliminary data.</text>
</comment>
<dbReference type="Pfam" id="PF07539">
    <property type="entry name" value="UTP20_N"/>
    <property type="match status" value="1"/>
</dbReference>
<proteinExistence type="predicted"/>
<keyword evidence="1" id="KW-0472">Membrane</keyword>
<feature type="domain" description="U3 small nucleolar RNA-associated protein 20 N-terminal" evidence="2">
    <location>
        <begin position="610"/>
        <end position="723"/>
    </location>
</feature>
<organism evidence="3 4">
    <name type="scientific">Absidia repens</name>
    <dbReference type="NCBI Taxonomy" id="90262"/>
    <lineage>
        <taxon>Eukaryota</taxon>
        <taxon>Fungi</taxon>
        <taxon>Fungi incertae sedis</taxon>
        <taxon>Mucoromycota</taxon>
        <taxon>Mucoromycotina</taxon>
        <taxon>Mucoromycetes</taxon>
        <taxon>Mucorales</taxon>
        <taxon>Cunninghamellaceae</taxon>
        <taxon>Absidia</taxon>
    </lineage>
</organism>